<proteinExistence type="predicted"/>
<name>F2Q844_YEREN</name>
<dbReference type="PIRSF" id="PIRSF028304">
    <property type="entry name" value="UCP028304"/>
    <property type="match status" value="1"/>
</dbReference>
<dbReference type="PANTHER" id="PTHR35370:SF1">
    <property type="entry name" value="TYPE VI SECRETION SYSTEM COMPONENT TSSF1"/>
    <property type="match status" value="1"/>
</dbReference>
<dbReference type="AlphaFoldDB" id="F2Q844"/>
<gene>
    <name evidence="1" type="ORF">Y69_0042</name>
</gene>
<evidence type="ECO:0008006" key="2">
    <source>
        <dbReference type="Google" id="ProtNLM"/>
    </source>
</evidence>
<evidence type="ECO:0000313" key="1">
    <source>
        <dbReference type="EMBL" id="CAX67775.1"/>
    </source>
</evidence>
<accession>F2Q844</accession>
<protein>
    <recommendedName>
        <fullName evidence="2">Type VI secretion system baseplate subunit TssF</fullName>
    </recommendedName>
</protein>
<dbReference type="NCBIfam" id="TIGR03359">
    <property type="entry name" value="VI_chp_6"/>
    <property type="match status" value="1"/>
</dbReference>
<reference evidence="1" key="1">
    <citation type="submission" date="2009-04" db="EMBL/GenBank/DDBJ databases">
        <title>Novel enterobacterial integrative and conjugative elements (ICEs), including a mobilisable relateive of SPI-7.</title>
        <authorList>
            <person name="Seth-Smith H.M."/>
        </authorList>
    </citation>
    <scope>NUCLEOTIDE SEQUENCE</scope>
    <source>
        <strain evidence="1">Y69</strain>
    </source>
</reference>
<dbReference type="PANTHER" id="PTHR35370">
    <property type="entry name" value="CYTOPLASMIC PROTEIN-RELATED-RELATED"/>
    <property type="match status" value="1"/>
</dbReference>
<dbReference type="EMBL" id="FN298493">
    <property type="protein sequence ID" value="CAX67775.1"/>
    <property type="molecule type" value="Genomic_DNA"/>
</dbReference>
<sequence>MLATKLLAYYQRELSTLKKYGKAFALQFPKVAHRLGLSDGSSEDPHIERLIESFSLISAQIQLRLDDDMPEVTDALLTVMAPQFARPFPSVCIVQMEPDVKVGALTESNVIAAKTTLYSKTDSGHTCKFRTSYPVNLLPVNLNHAGLQLDEEEMIWRLTLQLQVWPGAIFSGESVRLFLNGSNVIVNIIYTLLCSEVLSFSLLHQQQSYDLSPEDIQAVGFAENENLLATDSRVSPIHSLLLDYFLFPQKFHFIDLLLPPGFSANSQSELTFVIKFNRGATTQKLEKMAASVDESLFKLHCTPAINLFEQRAEPIAPLHQIAEYPVVPDIRHQDSIEVWSIDRVQALCKQGNDTQSRTVYPLFGLDHSGLSTENTIFWQAMRRESVHDGAITSALFIAFSDRSEQPLLPESDIISLQLTCTNGDLPSTLLNGNPGGDFESENPLAGVKINALTRPTRVVNAATKQGARWRLISQMSLNHMLFSGPEGTRVLKETLALYNITEKPSVQRLINLIQQVESRPVTARLVKNDPHSLARGVEITITFSRDAEQEVEYFLLCRFIDGLLALYAPVNSFSRVITCIDSVEGSARDWPVSAGRLSWI</sequence>
<dbReference type="Pfam" id="PF05947">
    <property type="entry name" value="T6SS_TssF"/>
    <property type="match status" value="1"/>
</dbReference>
<organism evidence="1">
    <name type="scientific">Yersinia enterocolitica</name>
    <dbReference type="NCBI Taxonomy" id="630"/>
    <lineage>
        <taxon>Bacteria</taxon>
        <taxon>Pseudomonadati</taxon>
        <taxon>Pseudomonadota</taxon>
        <taxon>Gammaproteobacteria</taxon>
        <taxon>Enterobacterales</taxon>
        <taxon>Yersiniaceae</taxon>
        <taxon>Yersinia</taxon>
    </lineage>
</organism>
<dbReference type="InterPro" id="IPR010272">
    <property type="entry name" value="T6SS_TssF"/>
</dbReference>